<organism evidence="5 6">
    <name type="scientific">Epilithonimonas arachidiradicis</name>
    <dbReference type="NCBI Taxonomy" id="1617282"/>
    <lineage>
        <taxon>Bacteria</taxon>
        <taxon>Pseudomonadati</taxon>
        <taxon>Bacteroidota</taxon>
        <taxon>Flavobacteriia</taxon>
        <taxon>Flavobacteriales</taxon>
        <taxon>Weeksellaceae</taxon>
        <taxon>Chryseobacterium group</taxon>
        <taxon>Epilithonimonas</taxon>
    </lineage>
</organism>
<dbReference type="EMBL" id="RAQH01000004">
    <property type="protein sequence ID" value="RKE87535.1"/>
    <property type="molecule type" value="Genomic_DNA"/>
</dbReference>
<dbReference type="Pfam" id="PF13100">
    <property type="entry name" value="OstA_2"/>
    <property type="match status" value="1"/>
</dbReference>
<dbReference type="Proteomes" id="UP000658202">
    <property type="component" value="Unassembled WGS sequence"/>
</dbReference>
<evidence type="ECO:0000313" key="7">
    <source>
        <dbReference type="Proteomes" id="UP000658202"/>
    </source>
</evidence>
<dbReference type="GO" id="GO:0009279">
    <property type="term" value="C:cell outer membrane"/>
    <property type="evidence" value="ECO:0007669"/>
    <property type="project" value="TreeGrafter"/>
</dbReference>
<dbReference type="OrthoDB" id="9805931at2"/>
<reference evidence="4" key="4">
    <citation type="submission" date="2024-05" db="EMBL/GenBank/DDBJ databases">
        <authorList>
            <person name="Sun Q."/>
            <person name="Sedlacek I."/>
        </authorList>
    </citation>
    <scope>NUCLEOTIDE SEQUENCE</scope>
    <source>
        <strain evidence="4">CCM 8490</strain>
    </source>
</reference>
<dbReference type="AlphaFoldDB" id="A0A420D937"/>
<keyword evidence="7" id="KW-1185">Reference proteome</keyword>
<dbReference type="Gene3D" id="2.60.450.10">
    <property type="entry name" value="Lipopolysaccharide (LPS) transport protein A like domain"/>
    <property type="match status" value="3"/>
</dbReference>
<evidence type="ECO:0000256" key="2">
    <source>
        <dbReference type="SAM" id="SignalP"/>
    </source>
</evidence>
<dbReference type="GO" id="GO:1990351">
    <property type="term" value="C:transporter complex"/>
    <property type="evidence" value="ECO:0007669"/>
    <property type="project" value="TreeGrafter"/>
</dbReference>
<reference evidence="7" key="3">
    <citation type="journal article" date="2019" name="Int. J. Syst. Evol. Microbiol.">
        <title>The Global Catalogue of Microorganisms (GCM) 10K type strain sequencing project: providing services to taxonomists for standard genome sequencing and annotation.</title>
        <authorList>
            <consortium name="The Broad Institute Genomics Platform"/>
            <consortium name="The Broad Institute Genome Sequencing Center for Infectious Disease"/>
            <person name="Wu L."/>
            <person name="Ma J."/>
        </authorList>
    </citation>
    <scope>NUCLEOTIDE SEQUENCE [LARGE SCALE GENOMIC DNA]</scope>
    <source>
        <strain evidence="7">CCM 8490</strain>
    </source>
</reference>
<dbReference type="PANTHER" id="PTHR30189">
    <property type="entry name" value="LPS-ASSEMBLY PROTEIN"/>
    <property type="match status" value="1"/>
</dbReference>
<dbReference type="Proteomes" id="UP000285906">
    <property type="component" value="Unassembled WGS sequence"/>
</dbReference>
<comment type="caution">
    <text evidence="5">The sequence shown here is derived from an EMBL/GenBank/DDBJ whole genome shotgun (WGS) entry which is preliminary data.</text>
</comment>
<dbReference type="InterPro" id="IPR005653">
    <property type="entry name" value="OstA-like_N"/>
</dbReference>
<feature type="chain" id="PRO_5019452486" evidence="2">
    <location>
        <begin position="21"/>
        <end position="584"/>
    </location>
</feature>
<evidence type="ECO:0000313" key="6">
    <source>
        <dbReference type="Proteomes" id="UP000285906"/>
    </source>
</evidence>
<feature type="domain" description="Organic solvent tolerance-like N-terminal" evidence="3">
    <location>
        <begin position="48"/>
        <end position="205"/>
    </location>
</feature>
<keyword evidence="1" id="KW-0998">Cell outer membrane</keyword>
<reference evidence="5 6" key="2">
    <citation type="submission" date="2018-09" db="EMBL/GenBank/DDBJ databases">
        <title>Genomic Encyclopedia of Archaeal and Bacterial Type Strains, Phase II (KMG-II): from individual species to whole genera.</title>
        <authorList>
            <person name="Goeker M."/>
        </authorList>
    </citation>
    <scope>NUCLEOTIDE SEQUENCE [LARGE SCALE GENOMIC DNA]</scope>
    <source>
        <strain evidence="5 6">DSM 27620</strain>
    </source>
</reference>
<reference evidence="4" key="1">
    <citation type="journal article" date="2014" name="Int. J. Syst. Evol. Microbiol.">
        <title>Complete genome of a new Firmicutes species belonging to the dominant human colonic microbiota ('Ruminococcus bicirculans') reveals two chromosomes and a selective capacity to utilize plant glucans.</title>
        <authorList>
            <consortium name="NISC Comparative Sequencing Program"/>
            <person name="Wegmann U."/>
            <person name="Louis P."/>
            <person name="Goesmann A."/>
            <person name="Henrissat B."/>
            <person name="Duncan S.H."/>
            <person name="Flint H.J."/>
        </authorList>
    </citation>
    <scope>NUCLEOTIDE SEQUENCE</scope>
    <source>
        <strain evidence="4">CCM 8490</strain>
    </source>
</reference>
<gene>
    <name evidence="5" type="ORF">BXY58_1652</name>
    <name evidence="4" type="ORF">GCM10007332_17030</name>
</gene>
<dbReference type="EMBL" id="BMCW01000003">
    <property type="protein sequence ID" value="GGG55955.1"/>
    <property type="molecule type" value="Genomic_DNA"/>
</dbReference>
<evidence type="ECO:0000259" key="3">
    <source>
        <dbReference type="Pfam" id="PF13100"/>
    </source>
</evidence>
<protein>
    <submittedName>
        <fullName evidence="5">OstA-like protein</fullName>
    </submittedName>
</protein>
<evidence type="ECO:0000313" key="4">
    <source>
        <dbReference type="EMBL" id="GGG55955.1"/>
    </source>
</evidence>
<sequence length="584" mass="66509">MKKSFFVVLFLIFVRIFSQVTPPTQNPGLVKDPFFNNQNPTAKTDASKKVKHVHSDTAGISPDKYDGNMVFSGNVQFEHQGSVLTADEVVFYQKENFLKAIGNVILTTAEGNRITAEEMEYDGNTQRGIAKRNVVLTDPKQTIKTETLYYDKIPNTAYFNTGGTIYSNDGSVMYTKTATYYLNTKMIDFVGRSNIETDKYTIVSDNIKTNQNTGVSDFFGPTTIRSKENYKQYVYTELGTYNSKTGESFLNKNSRIHYNDKILTGDKLYFNRNTGFGEGNGNVTLDDPQQKRYIKGGYGEIYEKKDSAMITDKPYAVKILSKDSVYMSAEKFLTFQRPDSANALKKKSFLRAFRKVRIFKTNMQGRADSLSFNETDGEMHLMRKPILWMGAKQVTGDEIRVYSNPEKEITDSIRVLGNAFAISKADSLNLKDEFNQIKSKNMIVYLKDNAIDIAKAVGNAQAITYADDTNEKTKEVTRIGVALSTCGEIVAHFIERKLEQVDCNIGANSDIYPMSKISKDERFFKDFNWNTRDRLQKWGDIFLDTPNYPEIVYQSDNSLFERAEAERKKLEEQNKPKTPVRVKK</sequence>
<dbReference type="InterPro" id="IPR050218">
    <property type="entry name" value="LptD"/>
</dbReference>
<accession>A0A420D937</accession>
<keyword evidence="1" id="KW-0472">Membrane</keyword>
<feature type="signal peptide" evidence="2">
    <location>
        <begin position="1"/>
        <end position="20"/>
    </location>
</feature>
<name>A0A420D937_9FLAO</name>
<dbReference type="RefSeq" id="WP_120213326.1">
    <property type="nucleotide sequence ID" value="NZ_BMCW01000003.1"/>
</dbReference>
<dbReference type="PANTHER" id="PTHR30189:SF1">
    <property type="entry name" value="LPS-ASSEMBLY PROTEIN LPTD"/>
    <property type="match status" value="1"/>
</dbReference>
<evidence type="ECO:0000313" key="5">
    <source>
        <dbReference type="EMBL" id="RKE87535.1"/>
    </source>
</evidence>
<proteinExistence type="predicted"/>
<keyword evidence="2" id="KW-0732">Signal</keyword>
<evidence type="ECO:0000256" key="1">
    <source>
        <dbReference type="ARBA" id="ARBA00023237"/>
    </source>
</evidence>